<evidence type="ECO:0000256" key="8">
    <source>
        <dbReference type="SAM" id="SignalP"/>
    </source>
</evidence>
<accession>A0AAW1C492</accession>
<dbReference type="PANTHER" id="PTHR15296">
    <property type="entry name" value="MEMBRANE-ASSOCIATED PROTEIN MAP17"/>
    <property type="match status" value="1"/>
</dbReference>
<evidence type="ECO:0000313" key="9">
    <source>
        <dbReference type="EMBL" id="KAK9409163.1"/>
    </source>
</evidence>
<evidence type="ECO:0000256" key="2">
    <source>
        <dbReference type="ARBA" id="ARBA00022692"/>
    </source>
</evidence>
<dbReference type="Proteomes" id="UP001474421">
    <property type="component" value="Unassembled WGS sequence"/>
</dbReference>
<reference evidence="9 10" key="1">
    <citation type="journal article" date="2024" name="Proc. Natl. Acad. Sci. U.S.A.">
        <title>The genetic regulatory architecture and epigenomic basis for age-related changes in rattlesnake venom.</title>
        <authorList>
            <person name="Hogan M.P."/>
            <person name="Holding M.L."/>
            <person name="Nystrom G.S."/>
            <person name="Colston T.J."/>
            <person name="Bartlett D.A."/>
            <person name="Mason A.J."/>
            <person name="Ellsworth S.A."/>
            <person name="Rautsaw R.M."/>
            <person name="Lawrence K.C."/>
            <person name="Strickland J.L."/>
            <person name="He B."/>
            <person name="Fraser P."/>
            <person name="Margres M.J."/>
            <person name="Gilbert D.M."/>
            <person name="Gibbs H.L."/>
            <person name="Parkinson C.L."/>
            <person name="Rokyta D.R."/>
        </authorList>
    </citation>
    <scope>NUCLEOTIDE SEQUENCE [LARGE SCALE GENOMIC DNA]</scope>
    <source>
        <strain evidence="9">DRR0105</strain>
    </source>
</reference>
<keyword evidence="8" id="KW-0732">Signal</keyword>
<feature type="region of interest" description="Disordered" evidence="6">
    <location>
        <begin position="84"/>
        <end position="103"/>
    </location>
</feature>
<gene>
    <name evidence="9" type="ORF">NXF25_000338</name>
</gene>
<evidence type="ECO:0000256" key="6">
    <source>
        <dbReference type="SAM" id="MobiDB-lite"/>
    </source>
</evidence>
<comment type="similarity">
    <text evidence="5">Belongs to the PDZK1-interacting protein 1/SMIM24 family.</text>
</comment>
<evidence type="ECO:0000256" key="1">
    <source>
        <dbReference type="ARBA" id="ARBA00004167"/>
    </source>
</evidence>
<keyword evidence="2 7" id="KW-0812">Transmembrane</keyword>
<comment type="caution">
    <text evidence="9">The sequence shown here is derived from an EMBL/GenBank/DDBJ whole genome shotgun (WGS) entry which is preliminary data.</text>
</comment>
<feature type="signal peptide" evidence="8">
    <location>
        <begin position="1"/>
        <end position="21"/>
    </location>
</feature>
<dbReference type="GO" id="GO:0016020">
    <property type="term" value="C:membrane"/>
    <property type="evidence" value="ECO:0007669"/>
    <property type="project" value="UniProtKB-SubCell"/>
</dbReference>
<feature type="compositionally biased region" description="Acidic residues" evidence="6">
    <location>
        <begin position="94"/>
        <end position="103"/>
    </location>
</feature>
<dbReference type="PANTHER" id="PTHR15296:SF2">
    <property type="entry name" value="SMALL INTEGRAL MEMBRANE PROTEIN 24"/>
    <property type="match status" value="1"/>
</dbReference>
<comment type="subcellular location">
    <subcellularLocation>
        <location evidence="1">Membrane</location>
        <topology evidence="1">Single-pass membrane protein</topology>
    </subcellularLocation>
</comment>
<dbReference type="AlphaFoldDB" id="A0AAW1C492"/>
<keyword evidence="3 7" id="KW-1133">Transmembrane helix</keyword>
<feature type="transmembrane region" description="Helical" evidence="7">
    <location>
        <begin position="37"/>
        <end position="58"/>
    </location>
</feature>
<keyword evidence="4 7" id="KW-0472">Membrane</keyword>
<sequence>MNLFFCLTVFVGVVFTPCSHGQGLVKETTNGSTTLQPWLVGLTAVMVFLFVMFVANLINRIFFFQKKNDKDQMETIETMRSAEENVYENKAMDPEEGDSDTKI</sequence>
<dbReference type="InterPro" id="IPR031627">
    <property type="entry name" value="PDZK1IP1/SMIM24"/>
</dbReference>
<evidence type="ECO:0000256" key="3">
    <source>
        <dbReference type="ARBA" id="ARBA00022989"/>
    </source>
</evidence>
<name>A0AAW1C492_CROAD</name>
<organism evidence="9 10">
    <name type="scientific">Crotalus adamanteus</name>
    <name type="common">Eastern diamondback rattlesnake</name>
    <dbReference type="NCBI Taxonomy" id="8729"/>
    <lineage>
        <taxon>Eukaryota</taxon>
        <taxon>Metazoa</taxon>
        <taxon>Chordata</taxon>
        <taxon>Craniata</taxon>
        <taxon>Vertebrata</taxon>
        <taxon>Euteleostomi</taxon>
        <taxon>Lepidosauria</taxon>
        <taxon>Squamata</taxon>
        <taxon>Bifurcata</taxon>
        <taxon>Unidentata</taxon>
        <taxon>Episquamata</taxon>
        <taxon>Toxicofera</taxon>
        <taxon>Serpentes</taxon>
        <taxon>Colubroidea</taxon>
        <taxon>Viperidae</taxon>
        <taxon>Crotalinae</taxon>
        <taxon>Crotalus</taxon>
    </lineage>
</organism>
<protein>
    <submittedName>
        <fullName evidence="9">Small integral membrane protein 24</fullName>
    </submittedName>
</protein>
<feature type="chain" id="PRO_5043486235" evidence="8">
    <location>
        <begin position="22"/>
        <end position="103"/>
    </location>
</feature>
<dbReference type="Pfam" id="PF15807">
    <property type="entry name" value="MAP17"/>
    <property type="match status" value="1"/>
</dbReference>
<evidence type="ECO:0000256" key="7">
    <source>
        <dbReference type="SAM" id="Phobius"/>
    </source>
</evidence>
<proteinExistence type="inferred from homology"/>
<dbReference type="EMBL" id="JAOTOJ010000001">
    <property type="protein sequence ID" value="KAK9409163.1"/>
    <property type="molecule type" value="Genomic_DNA"/>
</dbReference>
<evidence type="ECO:0000313" key="10">
    <source>
        <dbReference type="Proteomes" id="UP001474421"/>
    </source>
</evidence>
<evidence type="ECO:0000256" key="4">
    <source>
        <dbReference type="ARBA" id="ARBA00023136"/>
    </source>
</evidence>
<keyword evidence="10" id="KW-1185">Reference proteome</keyword>
<evidence type="ECO:0000256" key="5">
    <source>
        <dbReference type="ARBA" id="ARBA00049650"/>
    </source>
</evidence>